<organism evidence="2">
    <name type="scientific">bioreactor metagenome</name>
    <dbReference type="NCBI Taxonomy" id="1076179"/>
    <lineage>
        <taxon>unclassified sequences</taxon>
        <taxon>metagenomes</taxon>
        <taxon>ecological metagenomes</taxon>
    </lineage>
</organism>
<dbReference type="EMBL" id="VSSQ01084987">
    <property type="protein sequence ID" value="MPN32795.1"/>
    <property type="molecule type" value="Genomic_DNA"/>
</dbReference>
<accession>A0A645H184</accession>
<proteinExistence type="predicted"/>
<name>A0A645H184_9ZZZZ</name>
<protein>
    <submittedName>
        <fullName evidence="2">Uncharacterized protein</fullName>
    </submittedName>
</protein>
<evidence type="ECO:0000313" key="2">
    <source>
        <dbReference type="EMBL" id="MPN32795.1"/>
    </source>
</evidence>
<gene>
    <name evidence="2" type="ORF">SDC9_180275</name>
</gene>
<dbReference type="AlphaFoldDB" id="A0A645H184"/>
<feature type="region of interest" description="Disordered" evidence="1">
    <location>
        <begin position="1"/>
        <end position="25"/>
    </location>
</feature>
<comment type="caution">
    <text evidence="2">The sequence shown here is derived from an EMBL/GenBank/DDBJ whole genome shotgun (WGS) entry which is preliminary data.</text>
</comment>
<reference evidence="2" key="1">
    <citation type="submission" date="2019-08" db="EMBL/GenBank/DDBJ databases">
        <authorList>
            <person name="Kucharzyk K."/>
            <person name="Murdoch R.W."/>
            <person name="Higgins S."/>
            <person name="Loffler F."/>
        </authorList>
    </citation>
    <scope>NUCLEOTIDE SEQUENCE</scope>
</reference>
<sequence length="160" mass="16911">MTAAGLCAAKDQGREADGEQAEDHGSGREFHVRFLRSVSAAADKCQPVALLERGAFAAEHLVAVAPEPLLDLGRIVITPGRNRQRHRVDVLAGQRLARCSGIVAVTGGAGRRIRLSQAKAGDMQLFTAGCRKAGKRRIGRFGFSGVGGQLLLERAGTGQQ</sequence>
<feature type="compositionally biased region" description="Basic and acidic residues" evidence="1">
    <location>
        <begin position="11"/>
        <end position="25"/>
    </location>
</feature>
<evidence type="ECO:0000256" key="1">
    <source>
        <dbReference type="SAM" id="MobiDB-lite"/>
    </source>
</evidence>